<feature type="transmembrane region" description="Helical" evidence="3">
    <location>
        <begin position="405"/>
        <end position="424"/>
    </location>
</feature>
<dbReference type="Proteomes" id="UP001642485">
    <property type="component" value="Chromosome"/>
</dbReference>
<evidence type="ECO:0000256" key="1">
    <source>
        <dbReference type="ARBA" id="ARBA00009186"/>
    </source>
</evidence>
<feature type="transmembrane region" description="Helical" evidence="3">
    <location>
        <begin position="254"/>
        <end position="273"/>
    </location>
</feature>
<feature type="domain" description="Cytochrome c-type biogenesis protein CcmF C-terminal" evidence="5">
    <location>
        <begin position="458"/>
        <end position="728"/>
    </location>
</feature>
<feature type="domain" description="Cytochrome c assembly protein" evidence="4">
    <location>
        <begin position="113"/>
        <end position="307"/>
    </location>
</feature>
<feature type="transmembrane region" description="Helical" evidence="3">
    <location>
        <begin position="120"/>
        <end position="138"/>
    </location>
</feature>
<dbReference type="PRINTS" id="PR01410">
    <property type="entry name" value="CCBIOGENESIS"/>
</dbReference>
<evidence type="ECO:0000259" key="4">
    <source>
        <dbReference type="Pfam" id="PF01578"/>
    </source>
</evidence>
<keyword evidence="7" id="KW-1185">Reference proteome</keyword>
<organism evidence="6 7">
    <name type="scientific">Rickettsia helvetica</name>
    <dbReference type="NCBI Taxonomy" id="35789"/>
    <lineage>
        <taxon>Bacteria</taxon>
        <taxon>Pseudomonadati</taxon>
        <taxon>Pseudomonadota</taxon>
        <taxon>Alphaproteobacteria</taxon>
        <taxon>Rickettsiales</taxon>
        <taxon>Rickettsiaceae</taxon>
        <taxon>Rickettsieae</taxon>
        <taxon>Rickettsia</taxon>
        <taxon>spotted fever group</taxon>
    </lineage>
</organism>
<accession>A0ABP0T2U9</accession>
<dbReference type="InterPro" id="IPR032523">
    <property type="entry name" value="CcmF_C"/>
</dbReference>
<feature type="transmembrane region" description="Helical" evidence="3">
    <location>
        <begin position="460"/>
        <end position="481"/>
    </location>
</feature>
<protein>
    <submittedName>
        <fullName evidence="6">CcmF-C domain-containing protein</fullName>
    </submittedName>
</protein>
<dbReference type="NCBIfam" id="TIGR01045">
    <property type="entry name" value="RPE1"/>
    <property type="match status" value="1"/>
</dbReference>
<keyword evidence="3" id="KW-1133">Transmembrane helix</keyword>
<dbReference type="InterPro" id="IPR005728">
    <property type="entry name" value="RPE1"/>
</dbReference>
<evidence type="ECO:0000313" key="6">
    <source>
        <dbReference type="EMBL" id="CAK9119799.1"/>
    </source>
</evidence>
<dbReference type="Pfam" id="PF16327">
    <property type="entry name" value="CcmF_C"/>
    <property type="match status" value="1"/>
</dbReference>
<evidence type="ECO:0000313" key="7">
    <source>
        <dbReference type="Proteomes" id="UP001642485"/>
    </source>
</evidence>
<keyword evidence="2" id="KW-0201">Cytochrome c-type biogenesis</keyword>
<keyword evidence="3" id="KW-0812">Transmembrane</keyword>
<keyword evidence="3" id="KW-0472">Membrane</keyword>
<reference evidence="6 7" key="1">
    <citation type="submission" date="2024-02" db="EMBL/GenBank/DDBJ databases">
        <authorList>
            <person name="Nijsse B."/>
            <person name="Sprong H."/>
        </authorList>
    </citation>
    <scope>NUCLEOTIDE SEQUENCE [LARGE SCALE GENOMIC DNA]</scope>
    <source>
        <strain evidence="6">OB144</strain>
    </source>
</reference>
<dbReference type="Pfam" id="PF01578">
    <property type="entry name" value="Cytochrom_C_asm"/>
    <property type="match status" value="1"/>
</dbReference>
<feature type="transmembrane region" description="Helical" evidence="3">
    <location>
        <begin position="145"/>
        <end position="164"/>
    </location>
</feature>
<sequence length="733" mass="83222">MSEIGNFLLLTTMCLSGMLVVVSLSKRHCERLKGAWQSRKNNFTGLLRQNLQFFLAMTDANNLCYPFYMAASCAILAFFTLVYAFIISDFSLQNVFLNSSTLKPLIYKIAGSWSSHEGSMLLWFCLLQIVSCCYIFLLEDNRLKFLSIIILSAIQLFFSSFIYFTSNPFNVFSFVPKEGLGLNPMLQDIALSIHPPLLYLGYVSYVVPFTIVCASMLLRLSMSFPRRRESSKNFIKEELDSRLRGNDIGLLKTFSNIGILFTTIGISLGSWWAYRELGWGGFWFFDPVENISLFPWLSGIMLHHSIMVTIKTNCIDCLQNEANKEEFEGDTERSTAAYKKVCEDASTGSTYKLPLEASYARGLMQSWMIILSIVTFLLVIFSTFLVRSGFITSIHSFAFSPERGIYLLGIFLIMGIGSIGLYTTTSLRGNALALTKQSQEISRDCYSYFRGFAMTDCGNGILLGNIFFLLSLIVLIAATLYPPIHSLFDDKPIIISETFFVNNFIIFVIPILCTIGLFTTRSSIKKHIIILILSLIITYLISLKVIFSVISILTIIASIFLMLHNVHYLLVKTNYFRNRLKASNSSMILGHFGFALISFSITMNALLQSEMDFTGRVGTSKTFNEFKVTLQNVKFAQGKNYYRQIAEFWLEDHSRNITILKPENRLYIVEKSLSQESDIYSYLSYDLYAVLSNIDGDIIHAKIYYKPMMSFIWLGIILTASGFFIALIRKNSS</sequence>
<dbReference type="EMBL" id="OZ018776">
    <property type="protein sequence ID" value="CAK9119799.1"/>
    <property type="molecule type" value="Genomic_DNA"/>
</dbReference>
<feature type="transmembrane region" description="Helical" evidence="3">
    <location>
        <begin position="367"/>
        <end position="385"/>
    </location>
</feature>
<gene>
    <name evidence="6" type="ORF">OB144RH_01035</name>
</gene>
<feature type="transmembrane region" description="Helical" evidence="3">
    <location>
        <begin position="197"/>
        <end position="218"/>
    </location>
</feature>
<feature type="transmembrane region" description="Helical" evidence="3">
    <location>
        <begin position="67"/>
        <end position="87"/>
    </location>
</feature>
<evidence type="ECO:0000256" key="2">
    <source>
        <dbReference type="ARBA" id="ARBA00022748"/>
    </source>
</evidence>
<feature type="transmembrane region" description="Helical" evidence="3">
    <location>
        <begin position="530"/>
        <end position="563"/>
    </location>
</feature>
<dbReference type="InterPro" id="IPR003567">
    <property type="entry name" value="Cyt_c_biogenesis"/>
</dbReference>
<feature type="transmembrane region" description="Helical" evidence="3">
    <location>
        <begin position="493"/>
        <end position="518"/>
    </location>
</feature>
<comment type="similarity">
    <text evidence="1">Belongs to the CcmF/CycK/Ccl1/NrfE/CcsA family.</text>
</comment>
<feature type="transmembrane region" description="Helical" evidence="3">
    <location>
        <begin position="711"/>
        <end position="728"/>
    </location>
</feature>
<evidence type="ECO:0000259" key="5">
    <source>
        <dbReference type="Pfam" id="PF16327"/>
    </source>
</evidence>
<feature type="transmembrane region" description="Helical" evidence="3">
    <location>
        <begin position="6"/>
        <end position="24"/>
    </location>
</feature>
<evidence type="ECO:0000256" key="3">
    <source>
        <dbReference type="SAM" id="Phobius"/>
    </source>
</evidence>
<feature type="transmembrane region" description="Helical" evidence="3">
    <location>
        <begin position="588"/>
        <end position="607"/>
    </location>
</feature>
<dbReference type="PANTHER" id="PTHR43653:SF4">
    <property type="entry name" value="CYTOCHROME C BIOGENESIS CCMF N-TERMINAL-LIKE MITOCHONDRIAL PROTEIN 1-RELATED"/>
    <property type="match status" value="1"/>
</dbReference>
<dbReference type="PANTHER" id="PTHR43653">
    <property type="entry name" value="CYTOCHROME C ASSEMBLY PROTEIN-RELATED"/>
    <property type="match status" value="1"/>
</dbReference>
<name>A0ABP0T2U9_RICHE</name>
<proteinExistence type="inferred from homology"/>
<dbReference type="InterPro" id="IPR002541">
    <property type="entry name" value="Cyt_c_assembly"/>
</dbReference>
<feature type="transmembrane region" description="Helical" evidence="3">
    <location>
        <begin position="293"/>
        <end position="310"/>
    </location>
</feature>